<dbReference type="AlphaFoldDB" id="A0AAV7MNV0"/>
<gene>
    <name evidence="2" type="ORF">NDU88_002258</name>
</gene>
<evidence type="ECO:0000256" key="1">
    <source>
        <dbReference type="SAM" id="MobiDB-lite"/>
    </source>
</evidence>
<reference evidence="2" key="1">
    <citation type="journal article" date="2022" name="bioRxiv">
        <title>Sequencing and chromosome-scale assembly of the giantPleurodeles waltlgenome.</title>
        <authorList>
            <person name="Brown T."/>
            <person name="Elewa A."/>
            <person name="Iarovenko S."/>
            <person name="Subramanian E."/>
            <person name="Araus A.J."/>
            <person name="Petzold A."/>
            <person name="Susuki M."/>
            <person name="Suzuki K.-i.T."/>
            <person name="Hayashi T."/>
            <person name="Toyoda A."/>
            <person name="Oliveira C."/>
            <person name="Osipova E."/>
            <person name="Leigh N.D."/>
            <person name="Simon A."/>
            <person name="Yun M.H."/>
        </authorList>
    </citation>
    <scope>NUCLEOTIDE SEQUENCE</scope>
    <source>
        <strain evidence="2">20211129_DDA</strain>
        <tissue evidence="2">Liver</tissue>
    </source>
</reference>
<comment type="caution">
    <text evidence="2">The sequence shown here is derived from an EMBL/GenBank/DDBJ whole genome shotgun (WGS) entry which is preliminary data.</text>
</comment>
<dbReference type="EMBL" id="JANPWB010000013">
    <property type="protein sequence ID" value="KAJ1104849.1"/>
    <property type="molecule type" value="Genomic_DNA"/>
</dbReference>
<proteinExistence type="predicted"/>
<evidence type="ECO:0000313" key="2">
    <source>
        <dbReference type="EMBL" id="KAJ1104849.1"/>
    </source>
</evidence>
<organism evidence="2 3">
    <name type="scientific">Pleurodeles waltl</name>
    <name type="common">Iberian ribbed newt</name>
    <dbReference type="NCBI Taxonomy" id="8319"/>
    <lineage>
        <taxon>Eukaryota</taxon>
        <taxon>Metazoa</taxon>
        <taxon>Chordata</taxon>
        <taxon>Craniata</taxon>
        <taxon>Vertebrata</taxon>
        <taxon>Euteleostomi</taxon>
        <taxon>Amphibia</taxon>
        <taxon>Batrachia</taxon>
        <taxon>Caudata</taxon>
        <taxon>Salamandroidea</taxon>
        <taxon>Salamandridae</taxon>
        <taxon>Pleurodelinae</taxon>
        <taxon>Pleurodeles</taxon>
    </lineage>
</organism>
<name>A0AAV7MNV0_PLEWA</name>
<sequence>MQNPMQQMQLKTLIGTTAASSNAPVEWGVLWLWQDPGSEARRVMASEHRDVGKPGGSDTGCPLDPDKWTYLHSSDDWGCVMLRIGGLECPELGGLAGTE</sequence>
<keyword evidence="3" id="KW-1185">Reference proteome</keyword>
<dbReference type="Proteomes" id="UP001066276">
    <property type="component" value="Chromosome 9"/>
</dbReference>
<accession>A0AAV7MNV0</accession>
<protein>
    <submittedName>
        <fullName evidence="2">Uncharacterized protein</fullName>
    </submittedName>
</protein>
<evidence type="ECO:0000313" key="3">
    <source>
        <dbReference type="Proteomes" id="UP001066276"/>
    </source>
</evidence>
<feature type="region of interest" description="Disordered" evidence="1">
    <location>
        <begin position="43"/>
        <end position="62"/>
    </location>
</feature>
<feature type="compositionally biased region" description="Basic and acidic residues" evidence="1">
    <location>
        <begin position="43"/>
        <end position="52"/>
    </location>
</feature>